<gene>
    <name evidence="3" type="ORF">TEHN7118_1918</name>
</gene>
<comment type="caution">
    <text evidence="3">The sequence shown here is derived from an EMBL/GenBank/DDBJ whole genome shotgun (WGS) entry which is preliminary data.</text>
</comment>
<dbReference type="AlphaFoldDB" id="A0A2H6CVT7"/>
<protein>
    <recommendedName>
        <fullName evidence="2">Antitoxin</fullName>
    </recommendedName>
</protein>
<evidence type="ECO:0000313" key="3">
    <source>
        <dbReference type="EMBL" id="GBD69112.1"/>
    </source>
</evidence>
<dbReference type="Pfam" id="PF02604">
    <property type="entry name" value="PhdYeFM_antitox"/>
    <property type="match status" value="1"/>
</dbReference>
<accession>A0A2H6CVT7</accession>
<evidence type="ECO:0000256" key="1">
    <source>
        <dbReference type="ARBA" id="ARBA00009981"/>
    </source>
</evidence>
<evidence type="ECO:0000313" key="4">
    <source>
        <dbReference type="Proteomes" id="UP000236214"/>
    </source>
</evidence>
<proteinExistence type="inferred from homology"/>
<reference evidence="3 4" key="1">
    <citation type="submission" date="2016-05" db="EMBL/GenBank/DDBJ databases">
        <title>Whole genome sequencing of Tetragenococcus halophilus subsp. halophilus NISL 7118.</title>
        <authorList>
            <person name="Shiwa Y."/>
            <person name="Nishimura I."/>
            <person name="Yoshikawa H."/>
            <person name="Koyama Y."/>
            <person name="Oguma T."/>
        </authorList>
    </citation>
    <scope>NUCLEOTIDE SEQUENCE [LARGE SCALE GENOMIC DNA]</scope>
    <source>
        <strain evidence="3 4">NISL 7118</strain>
    </source>
</reference>
<comment type="similarity">
    <text evidence="1 2">Belongs to the phD/YefM antitoxin family.</text>
</comment>
<dbReference type="InterPro" id="IPR036165">
    <property type="entry name" value="YefM-like_sf"/>
</dbReference>
<dbReference type="Gene3D" id="3.40.1620.10">
    <property type="entry name" value="YefM-like domain"/>
    <property type="match status" value="1"/>
</dbReference>
<dbReference type="RefSeq" id="WP_069028836.1">
    <property type="nucleotide sequence ID" value="NZ_BDEC01000113.1"/>
</dbReference>
<dbReference type="SUPFAM" id="SSF143120">
    <property type="entry name" value="YefM-like"/>
    <property type="match status" value="1"/>
</dbReference>
<dbReference type="NCBIfam" id="TIGR01552">
    <property type="entry name" value="phd_fam"/>
    <property type="match status" value="1"/>
</dbReference>
<sequence length="82" mass="9676">MDSMTRTNLRKNLFKTIDKVNKDNTPLEITINSNEGTNEGVVMLSKREYERMQEELYLRETGTLDYVFDLMDNSSEDDFEEL</sequence>
<comment type="function">
    <text evidence="2">Antitoxin component of a type II toxin-antitoxin (TA) system.</text>
</comment>
<dbReference type="GeneID" id="64053782"/>
<dbReference type="Proteomes" id="UP000236214">
    <property type="component" value="Unassembled WGS sequence"/>
</dbReference>
<dbReference type="EMBL" id="BDEC01000113">
    <property type="protein sequence ID" value="GBD69112.1"/>
    <property type="molecule type" value="Genomic_DNA"/>
</dbReference>
<evidence type="ECO:0000256" key="2">
    <source>
        <dbReference type="RuleBase" id="RU362080"/>
    </source>
</evidence>
<dbReference type="InterPro" id="IPR006442">
    <property type="entry name" value="Antitoxin_Phd/YefM"/>
</dbReference>
<organism evidence="3 4">
    <name type="scientific">Tetragenococcus halophilus subsp. halophilus</name>
    <dbReference type="NCBI Taxonomy" id="1513897"/>
    <lineage>
        <taxon>Bacteria</taxon>
        <taxon>Bacillati</taxon>
        <taxon>Bacillota</taxon>
        <taxon>Bacilli</taxon>
        <taxon>Lactobacillales</taxon>
        <taxon>Enterococcaceae</taxon>
        <taxon>Tetragenococcus</taxon>
    </lineage>
</organism>
<keyword evidence="4" id="KW-1185">Reference proteome</keyword>
<name>A0A2H6CVT7_TETHA</name>